<dbReference type="Gene3D" id="2.180.10.10">
    <property type="entry name" value="RHS repeat-associated core"/>
    <property type="match status" value="1"/>
</dbReference>
<evidence type="ECO:0000313" key="1">
    <source>
        <dbReference type="EMBL" id="ATF92722.1"/>
    </source>
</evidence>
<dbReference type="InterPro" id="IPR022385">
    <property type="entry name" value="Rhs_assc_core"/>
</dbReference>
<reference evidence="1 2" key="1">
    <citation type="submission" date="2017-09" db="EMBL/GenBank/DDBJ databases">
        <title>FDA dAtabase for Regulatory Grade micrObial Sequences (FDA-ARGOS): Supporting development and validation of Infectious Disease Dx tests.</title>
        <authorList>
            <person name="Minogue T."/>
            <person name="Wolcott M."/>
            <person name="Wasieloski L."/>
            <person name="Aguilar W."/>
            <person name="Moore D."/>
            <person name="Tallon L."/>
            <person name="Sadzewicz L."/>
            <person name="Ott S."/>
            <person name="Zhao X."/>
            <person name="Nagaraj S."/>
            <person name="Vavikolanu K."/>
            <person name="Aluvathingal J."/>
            <person name="Nadendla S."/>
            <person name="Sichtig H."/>
        </authorList>
    </citation>
    <scope>NUCLEOTIDE SEQUENCE [LARGE SCALE GENOMIC DNA]</scope>
    <source>
        <strain evidence="1 2">FDAARGOS_392</strain>
    </source>
</reference>
<organism evidence="1 2">
    <name type="scientific">Cedecea neteri</name>
    <dbReference type="NCBI Taxonomy" id="158822"/>
    <lineage>
        <taxon>Bacteria</taxon>
        <taxon>Pseudomonadati</taxon>
        <taxon>Pseudomonadota</taxon>
        <taxon>Gammaproteobacteria</taxon>
        <taxon>Enterobacterales</taxon>
        <taxon>Enterobacteriaceae</taxon>
        <taxon>Cedecea</taxon>
    </lineage>
</organism>
<evidence type="ECO:0000313" key="2">
    <source>
        <dbReference type="Proteomes" id="UP000217979"/>
    </source>
</evidence>
<dbReference type="PANTHER" id="PTHR32305:SF15">
    <property type="entry name" value="PROTEIN RHSA-RELATED"/>
    <property type="match status" value="1"/>
</dbReference>
<dbReference type="Proteomes" id="UP000217979">
    <property type="component" value="Chromosome"/>
</dbReference>
<gene>
    <name evidence="1" type="ORF">CO704_11765</name>
</gene>
<dbReference type="GO" id="GO:0008237">
    <property type="term" value="F:metallopeptidase activity"/>
    <property type="evidence" value="ECO:0007669"/>
    <property type="project" value="InterPro"/>
</dbReference>
<dbReference type="InterPro" id="IPR050708">
    <property type="entry name" value="T6SS_VgrG/RHS"/>
</dbReference>
<dbReference type="EMBL" id="CP023525">
    <property type="protein sequence ID" value="ATF92722.1"/>
    <property type="molecule type" value="Genomic_DNA"/>
</dbReference>
<dbReference type="NCBIfam" id="TIGR03696">
    <property type="entry name" value="Rhs_assc_core"/>
    <property type="match status" value="1"/>
</dbReference>
<proteinExistence type="predicted"/>
<sequence length="926" mass="102438">MNTSLFSKTPSVTVLDNRGLNVRNIEYHRHPDTPATTNERITLQQYNSGGFLSRSADPRLDKAGLANFTYITDLAGNMLRAQGVDNGTTVSLNNVAGRPFIAVSNIGVTGDKSQAVTHTWQYEAASLAGRPLSVTEQVTGKTARIAERFVYAGNSAAEKKLNLAGQCISHYDTAGQAQTDAITLTGVPLSVTRRLLKDADSPDNVADWQGADASAWNDWLGAETLTTQSTADATGTVLTTTDAKGNLQRVAYDVAGLLAGSWLTLKGGKEQVIVKALTYSAAGQKLREEHGNGVVTTYSYEPETQRLTGIKTERPAGHVSGAKVLQDIRYEYDPVGNVLKISNDAEETRFWRNQKVVPENTYAYDSLYQLVSATGREMANAGQQSSQLPAATIPQPTDSTAFTSYTRTYAYDNGGNLTQIRHNAAATNNRYTTDITISDRSNRGVLSTLAKNPSDVDALFTPGGQQKQLQPGQNLTWTPRNELLKVSPVQRDGKASDSESYRYDGGSQRLLKVSTQQTGNSTQTQRALYLPGLELRTTQTGSKETENLQVITVGEAGRAQVRVLHWAAGKPADINNDPVRYSYDNLTGGSGLELDGSGNVISMEEYYPYGGTARWAARSQTEANYKTVRYSGKERDATGLYYYGYRYYQPWAGRWLSADPAGTVDGLNLFRMVRNNPVSLRDENGLAPDEPYQINDERIEYERKVALNVLDIAIEKMQQKNLDKDTKEKIRAIFEGSSSRKKIKTSRFKNELLANFEHMRDKLATSPTVYDPKMNPKEAQAFIRNGQPMFFFTSSYFITSGYVENVVTLMHESSHVFGVQRNDAFQEIYTGTFGRHAQDYVYADRPGHMEDSASDYVKAAITSFQRFHNEIKDETYRNKVTEKSRLKLSRLKTALHNADHLAITALSLGGKNVDRLLAKHPSRSMQ</sequence>
<dbReference type="PANTHER" id="PTHR32305">
    <property type="match status" value="1"/>
</dbReference>
<dbReference type="InterPro" id="IPR041508">
    <property type="entry name" value="TcC-like_repeat"/>
</dbReference>
<dbReference type="RefSeq" id="WP_096754092.1">
    <property type="nucleotide sequence ID" value="NZ_CP023525.1"/>
</dbReference>
<dbReference type="InterPro" id="IPR024079">
    <property type="entry name" value="MetalloPept_cat_dom_sf"/>
</dbReference>
<protein>
    <submittedName>
        <fullName evidence="1">Toxin TccC3</fullName>
    </submittedName>
</protein>
<dbReference type="Pfam" id="PF18807">
    <property type="entry name" value="TTc_toxin_rep"/>
    <property type="match status" value="1"/>
</dbReference>
<accession>A0A291DYF8</accession>
<dbReference type="AlphaFoldDB" id="A0A291DYF8"/>
<name>A0A291DYF8_9ENTR</name>
<dbReference type="Gene3D" id="3.40.390.10">
    <property type="entry name" value="Collagenase (Catalytic Domain)"/>
    <property type="match status" value="1"/>
</dbReference>